<gene>
    <name evidence="11" type="ORF">ACFSKK_23870</name>
</gene>
<keyword evidence="2" id="KW-1003">Cell membrane</keyword>
<evidence type="ECO:0000313" key="11">
    <source>
        <dbReference type="EMBL" id="MFD2216719.1"/>
    </source>
</evidence>
<comment type="caution">
    <text evidence="11">The sequence shown here is derived from an EMBL/GenBank/DDBJ whole genome shotgun (WGS) entry which is preliminary data.</text>
</comment>
<dbReference type="CDD" id="cd11386">
    <property type="entry name" value="MCP_signal"/>
    <property type="match status" value="1"/>
</dbReference>
<dbReference type="PANTHER" id="PTHR32089:SF112">
    <property type="entry name" value="LYSOZYME-LIKE PROTEIN-RELATED"/>
    <property type="match status" value="1"/>
</dbReference>
<evidence type="ECO:0000259" key="9">
    <source>
        <dbReference type="PROSITE" id="PS50111"/>
    </source>
</evidence>
<dbReference type="EMBL" id="JBHUIK010000008">
    <property type="protein sequence ID" value="MFD2216719.1"/>
    <property type="molecule type" value="Genomic_DNA"/>
</dbReference>
<dbReference type="Pfam" id="PF00672">
    <property type="entry name" value="HAMP"/>
    <property type="match status" value="1"/>
</dbReference>
<dbReference type="SUPFAM" id="SSF58104">
    <property type="entry name" value="Methyl-accepting chemotaxis protein (MCP) signaling domain"/>
    <property type="match status" value="1"/>
</dbReference>
<protein>
    <submittedName>
        <fullName evidence="11">Methyl-accepting chemotaxis protein</fullName>
    </submittedName>
</protein>
<dbReference type="Pfam" id="PF08376">
    <property type="entry name" value="NIT"/>
    <property type="match status" value="1"/>
</dbReference>
<keyword evidence="12" id="KW-1185">Reference proteome</keyword>
<dbReference type="PROSITE" id="PS50885">
    <property type="entry name" value="HAMP"/>
    <property type="match status" value="1"/>
</dbReference>
<keyword evidence="3 8" id="KW-0472">Membrane</keyword>
<feature type="domain" description="Methyl-accepting transducer" evidence="9">
    <location>
        <begin position="399"/>
        <end position="649"/>
    </location>
</feature>
<proteinExistence type="inferred from homology"/>
<dbReference type="Gene3D" id="1.10.287.950">
    <property type="entry name" value="Methyl-accepting chemotaxis protein"/>
    <property type="match status" value="1"/>
</dbReference>
<dbReference type="RefSeq" id="WP_247339380.1">
    <property type="nucleotide sequence ID" value="NZ_CP095550.1"/>
</dbReference>
<evidence type="ECO:0000256" key="5">
    <source>
        <dbReference type="ARBA" id="ARBA00029447"/>
    </source>
</evidence>
<dbReference type="Pfam" id="PF00015">
    <property type="entry name" value="MCPsignal"/>
    <property type="match status" value="1"/>
</dbReference>
<feature type="region of interest" description="Disordered" evidence="7">
    <location>
        <begin position="642"/>
        <end position="673"/>
    </location>
</feature>
<evidence type="ECO:0000256" key="4">
    <source>
        <dbReference type="ARBA" id="ARBA00023224"/>
    </source>
</evidence>
<dbReference type="InterPro" id="IPR004089">
    <property type="entry name" value="MCPsignal_dom"/>
</dbReference>
<dbReference type="PROSITE" id="PS50111">
    <property type="entry name" value="CHEMOTAXIS_TRANSDUC_2"/>
    <property type="match status" value="1"/>
</dbReference>
<evidence type="ECO:0000313" key="12">
    <source>
        <dbReference type="Proteomes" id="UP001597318"/>
    </source>
</evidence>
<feature type="transmembrane region" description="Helical" evidence="8">
    <location>
        <begin position="304"/>
        <end position="325"/>
    </location>
</feature>
<dbReference type="InterPro" id="IPR013587">
    <property type="entry name" value="Nitrate/nitrite_sensing"/>
</dbReference>
<evidence type="ECO:0000259" key="10">
    <source>
        <dbReference type="PROSITE" id="PS50885"/>
    </source>
</evidence>
<keyword evidence="8" id="KW-0812">Transmembrane</keyword>
<keyword evidence="8" id="KW-1133">Transmembrane helix</keyword>
<feature type="domain" description="HAMP" evidence="10">
    <location>
        <begin position="327"/>
        <end position="380"/>
    </location>
</feature>
<dbReference type="CDD" id="cd06225">
    <property type="entry name" value="HAMP"/>
    <property type="match status" value="1"/>
</dbReference>
<reference evidence="12" key="1">
    <citation type="journal article" date="2019" name="Int. J. Syst. Evol. Microbiol.">
        <title>The Global Catalogue of Microorganisms (GCM) 10K type strain sequencing project: providing services to taxonomists for standard genome sequencing and annotation.</title>
        <authorList>
            <consortium name="The Broad Institute Genomics Platform"/>
            <consortium name="The Broad Institute Genome Sequencing Center for Infectious Disease"/>
            <person name="Wu L."/>
            <person name="Ma J."/>
        </authorList>
    </citation>
    <scope>NUCLEOTIDE SEQUENCE [LARGE SCALE GENOMIC DNA]</scope>
    <source>
        <strain evidence="12">CGMCC 1.15474</strain>
    </source>
</reference>
<evidence type="ECO:0000256" key="6">
    <source>
        <dbReference type="PROSITE-ProRule" id="PRU00284"/>
    </source>
</evidence>
<comment type="subcellular location">
    <subcellularLocation>
        <location evidence="1">Cell membrane</location>
    </subcellularLocation>
</comment>
<evidence type="ECO:0000256" key="8">
    <source>
        <dbReference type="SAM" id="Phobius"/>
    </source>
</evidence>
<accession>A0ABW5C454</accession>
<feature type="compositionally biased region" description="Low complexity" evidence="7">
    <location>
        <begin position="642"/>
        <end position="658"/>
    </location>
</feature>
<evidence type="ECO:0000256" key="1">
    <source>
        <dbReference type="ARBA" id="ARBA00004236"/>
    </source>
</evidence>
<evidence type="ECO:0000256" key="3">
    <source>
        <dbReference type="ARBA" id="ARBA00023136"/>
    </source>
</evidence>
<dbReference type="Proteomes" id="UP001597318">
    <property type="component" value="Unassembled WGS sequence"/>
</dbReference>
<evidence type="ECO:0000256" key="7">
    <source>
        <dbReference type="SAM" id="MobiDB-lite"/>
    </source>
</evidence>
<dbReference type="PANTHER" id="PTHR32089">
    <property type="entry name" value="METHYL-ACCEPTING CHEMOTAXIS PROTEIN MCPB"/>
    <property type="match status" value="1"/>
</dbReference>
<keyword evidence="4 6" id="KW-0807">Transducer</keyword>
<sequence>MKISRKLFILITIPLLVILALAGISTIERSKTVKEASQLGELIKLSTTISAFVHEMQKERGATGVFMGSDGQKFSSEVTQQRKVTDTKLNDLNKFLGSFDPKPYGEDFTKELQEAIKIKDQLSAHRENVSNQQIEDSIGISYYTHHNEKMLSVMSYISKISPNADLAKSVNAYVLFMNAKEKTGIERALMSNVFASDSFSSGEYQKFISLIAQQDTYLSLFQNAETNDKVLSLLEQHLSNQVIEDVKQMREKAFNTTENFKVDSENWYTQMTTKINLFKEVEDAIAESLTDQSNQLQNSAKTELITYIVVLLVITVALILFGIFTSRSITEPIKKILKHIQEIANGNLTNNELNFNHKTEIGQLAIALNGMQRSLKEMIESVTHVTENLSNQSIELTHSANEVKEGSEQIATTMQELSFGAESQATSSTNLLEMMETFVGKIQEANISGENVSETSNEVLSMTKEGSLLMSQSVNQMQTIDSIVKDAVNKVQGLDQQSKEISKLVLVIQEIAEQTNLLSLNAAIEAARAGEHGKGFAVVADEVRKLAEQVKASIVDITNIVNKIQNESSHVVQSLQVGYKEVDEGSRQIELTGKTFETISESVLEMVTNIKHISTNLKEIVDNSREMNNSIEEIASVSEEAAAGIEQTAASSQQSTSSMEEVSNRAGELSQISDQLSEQIRRFQI</sequence>
<dbReference type="SMART" id="SM00283">
    <property type="entry name" value="MA"/>
    <property type="match status" value="1"/>
</dbReference>
<dbReference type="InterPro" id="IPR003660">
    <property type="entry name" value="HAMP_dom"/>
</dbReference>
<evidence type="ECO:0000256" key="2">
    <source>
        <dbReference type="ARBA" id="ARBA00022475"/>
    </source>
</evidence>
<dbReference type="SMART" id="SM00304">
    <property type="entry name" value="HAMP"/>
    <property type="match status" value="1"/>
</dbReference>
<name>A0ABW5C454_9BACI</name>
<comment type="similarity">
    <text evidence="5">Belongs to the methyl-accepting chemotaxis (MCP) protein family.</text>
</comment>
<organism evidence="11 12">
    <name type="scientific">Metabacillus endolithicus</name>
    <dbReference type="NCBI Taxonomy" id="1535204"/>
    <lineage>
        <taxon>Bacteria</taxon>
        <taxon>Bacillati</taxon>
        <taxon>Bacillota</taxon>
        <taxon>Bacilli</taxon>
        <taxon>Bacillales</taxon>
        <taxon>Bacillaceae</taxon>
        <taxon>Metabacillus</taxon>
    </lineage>
</organism>